<feature type="domain" description="Type I restriction modification DNA specificity" evidence="5">
    <location>
        <begin position="211"/>
        <end position="367"/>
    </location>
</feature>
<keyword evidence="6" id="KW-0540">Nuclease</keyword>
<dbReference type="PANTHER" id="PTHR30408:SF12">
    <property type="entry name" value="TYPE I RESTRICTION ENZYME MJAVIII SPECIFICITY SUBUNIT"/>
    <property type="match status" value="1"/>
</dbReference>
<dbReference type="AlphaFoldDB" id="A0A212K2V9"/>
<dbReference type="EMBL" id="FLUN01000001">
    <property type="protein sequence ID" value="SBW06064.1"/>
    <property type="molecule type" value="Genomic_DNA"/>
</dbReference>
<accession>A0A212K2V9</accession>
<gene>
    <name evidence="6" type="ORF">KL86CLO1_12112</name>
</gene>
<feature type="coiled-coil region" evidence="4">
    <location>
        <begin position="351"/>
        <end position="378"/>
    </location>
</feature>
<keyword evidence="2" id="KW-0680">Restriction system</keyword>
<comment type="similarity">
    <text evidence="1">Belongs to the type-I restriction system S methylase family.</text>
</comment>
<dbReference type="GO" id="GO:0003677">
    <property type="term" value="F:DNA binding"/>
    <property type="evidence" value="ECO:0007669"/>
    <property type="project" value="UniProtKB-KW"/>
</dbReference>
<organism evidence="6">
    <name type="scientific">uncultured Eubacteriales bacterium</name>
    <dbReference type="NCBI Taxonomy" id="172733"/>
    <lineage>
        <taxon>Bacteria</taxon>
        <taxon>Bacillati</taxon>
        <taxon>Bacillota</taxon>
        <taxon>Clostridia</taxon>
        <taxon>Eubacteriales</taxon>
        <taxon>environmental samples</taxon>
    </lineage>
</organism>
<sequence length="381" mass="42675">MRVKLGDVAVESRETYKGSQSGIPIVGLEHLAPQEVSLAEWTVDTENTFSKMFRKGQVLFGRRRAYLKKAAVAPCDGICSGDITVIAAKADALAPGLLPFIIQNDRFFDFSVEKSAGSLSPRVKWEHLRDFEFDLPPMGEQLRLAEVLWAFDETRQAYKKLLKLTDELVKSQFVEMFGDGINDSKWNRVPLTKACKSSDDIKCGPFGTQLRNADYQREGVPVYAIPQVNSAFQKEPTDYLAEEKAEQLRTYSLIPDDIAMSRKGNVGTCALFPQSLTEGIIHSDVLRIRVNSEKVNPVFLIAQLHYSPAVTRQIELVSQGAIMAGTNVTKLKGIKIELPPLSLQNRFADFVRQADKSKFELNRTLEELEAAYKALVRERLG</sequence>
<evidence type="ECO:0000256" key="1">
    <source>
        <dbReference type="ARBA" id="ARBA00010923"/>
    </source>
</evidence>
<evidence type="ECO:0000313" key="6">
    <source>
        <dbReference type="EMBL" id="SBW06064.1"/>
    </source>
</evidence>
<dbReference type="Gene3D" id="3.90.220.20">
    <property type="entry name" value="DNA methylase specificity domains"/>
    <property type="match status" value="2"/>
</dbReference>
<proteinExistence type="inferred from homology"/>
<keyword evidence="6" id="KW-0255">Endonuclease</keyword>
<dbReference type="InterPro" id="IPR000055">
    <property type="entry name" value="Restrct_endonuc_typeI_TRD"/>
</dbReference>
<keyword evidence="6" id="KW-0378">Hydrolase</keyword>
<dbReference type="Pfam" id="PF01420">
    <property type="entry name" value="Methylase_S"/>
    <property type="match status" value="1"/>
</dbReference>
<dbReference type="GO" id="GO:0009035">
    <property type="term" value="F:type I site-specific deoxyribonuclease activity"/>
    <property type="evidence" value="ECO:0007669"/>
    <property type="project" value="UniProtKB-EC"/>
</dbReference>
<name>A0A212K2V9_9FIRM</name>
<evidence type="ECO:0000256" key="4">
    <source>
        <dbReference type="SAM" id="Coils"/>
    </source>
</evidence>
<dbReference type="InterPro" id="IPR052021">
    <property type="entry name" value="Type-I_RS_S_subunit"/>
</dbReference>
<evidence type="ECO:0000259" key="5">
    <source>
        <dbReference type="Pfam" id="PF01420"/>
    </source>
</evidence>
<dbReference type="PANTHER" id="PTHR30408">
    <property type="entry name" value="TYPE-1 RESTRICTION ENZYME ECOKI SPECIFICITY PROTEIN"/>
    <property type="match status" value="1"/>
</dbReference>
<evidence type="ECO:0000256" key="2">
    <source>
        <dbReference type="ARBA" id="ARBA00022747"/>
    </source>
</evidence>
<dbReference type="InterPro" id="IPR044946">
    <property type="entry name" value="Restrct_endonuc_typeI_TRD_sf"/>
</dbReference>
<dbReference type="EC" id="3.1.21.3" evidence="6"/>
<keyword evidence="3" id="KW-0238">DNA-binding</keyword>
<reference evidence="6" key="1">
    <citation type="submission" date="2016-04" db="EMBL/GenBank/DDBJ databases">
        <authorList>
            <person name="Evans L.H."/>
            <person name="Alamgir A."/>
            <person name="Owens N."/>
            <person name="Weber N.D."/>
            <person name="Virtaneva K."/>
            <person name="Barbian K."/>
            <person name="Babar A."/>
            <person name="Rosenke K."/>
        </authorList>
    </citation>
    <scope>NUCLEOTIDE SEQUENCE</scope>
    <source>
        <strain evidence="6">86</strain>
    </source>
</reference>
<dbReference type="SUPFAM" id="SSF116734">
    <property type="entry name" value="DNA methylase specificity domain"/>
    <property type="match status" value="2"/>
</dbReference>
<keyword evidence="4" id="KW-0175">Coiled coil</keyword>
<dbReference type="GO" id="GO:0009307">
    <property type="term" value="P:DNA restriction-modification system"/>
    <property type="evidence" value="ECO:0007669"/>
    <property type="project" value="UniProtKB-KW"/>
</dbReference>
<protein>
    <submittedName>
        <fullName evidence="6">Restriction endonuclease S subunits</fullName>
        <ecNumber evidence="6">3.1.21.3</ecNumber>
    </submittedName>
</protein>
<evidence type="ECO:0000256" key="3">
    <source>
        <dbReference type="ARBA" id="ARBA00023125"/>
    </source>
</evidence>